<evidence type="ECO:0000313" key="3">
    <source>
        <dbReference type="Proteomes" id="UP000655287"/>
    </source>
</evidence>
<dbReference type="Gene3D" id="3.40.50.1820">
    <property type="entry name" value="alpha/beta hydrolase"/>
    <property type="match status" value="1"/>
</dbReference>
<accession>A0A919V161</accession>
<dbReference type="InterPro" id="IPR051049">
    <property type="entry name" value="Dienelactone_hydrolase-like"/>
</dbReference>
<dbReference type="Proteomes" id="UP000655287">
    <property type="component" value="Unassembled WGS sequence"/>
</dbReference>
<keyword evidence="3" id="KW-1185">Reference proteome</keyword>
<name>A0A919V161_9ACTN</name>
<sequence>MAEVLLFHHAQGLTSGVREFAETLRAAGHTVHLPDLYEGQVFDDLAGGVGYARRTGFGTIIQRGQAAADGLPGELVYAGISLGVLPAQLLAQTRAGVRGALLIEACVPLAEFGGTWPAGVPAQIHGMDADESFAAEGDLDAARALVEAVPEAELFLYPGDRHLFVDSSLPSYDKAAATLLADRVLAFLDRLGRP</sequence>
<dbReference type="AlphaFoldDB" id="A0A919V161"/>
<keyword evidence="2" id="KW-0378">Hydrolase</keyword>
<feature type="domain" description="Dienelactone hydrolase" evidence="1">
    <location>
        <begin position="4"/>
        <end position="190"/>
    </location>
</feature>
<gene>
    <name evidence="2" type="ORF">Sru01_57680</name>
</gene>
<evidence type="ECO:0000313" key="2">
    <source>
        <dbReference type="EMBL" id="GII80786.1"/>
    </source>
</evidence>
<dbReference type="PANTHER" id="PTHR46623">
    <property type="entry name" value="CARBOXYMETHYLENEBUTENOLIDASE-RELATED"/>
    <property type="match status" value="1"/>
</dbReference>
<reference evidence="2" key="1">
    <citation type="submission" date="2021-01" db="EMBL/GenBank/DDBJ databases">
        <title>Whole genome shotgun sequence of Sphaerisporangium rufum NBRC 109079.</title>
        <authorList>
            <person name="Komaki H."/>
            <person name="Tamura T."/>
        </authorList>
    </citation>
    <scope>NUCLEOTIDE SEQUENCE</scope>
    <source>
        <strain evidence="2">NBRC 109079</strain>
    </source>
</reference>
<dbReference type="PANTHER" id="PTHR46623:SF6">
    <property type="entry name" value="ALPHA_BETA-HYDROLASES SUPERFAMILY PROTEIN"/>
    <property type="match status" value="1"/>
</dbReference>
<dbReference type="InterPro" id="IPR002925">
    <property type="entry name" value="Dienelactn_hydro"/>
</dbReference>
<protein>
    <submittedName>
        <fullName evidence="2">Dienelactone hydrolase</fullName>
    </submittedName>
</protein>
<dbReference type="InterPro" id="IPR029058">
    <property type="entry name" value="AB_hydrolase_fold"/>
</dbReference>
<comment type="caution">
    <text evidence="2">The sequence shown here is derived from an EMBL/GenBank/DDBJ whole genome shotgun (WGS) entry which is preliminary data.</text>
</comment>
<dbReference type="GO" id="GO:0016787">
    <property type="term" value="F:hydrolase activity"/>
    <property type="evidence" value="ECO:0007669"/>
    <property type="project" value="UniProtKB-KW"/>
</dbReference>
<proteinExistence type="predicted"/>
<evidence type="ECO:0000259" key="1">
    <source>
        <dbReference type="Pfam" id="PF01738"/>
    </source>
</evidence>
<organism evidence="2 3">
    <name type="scientific">Sphaerisporangium rufum</name>
    <dbReference type="NCBI Taxonomy" id="1381558"/>
    <lineage>
        <taxon>Bacteria</taxon>
        <taxon>Bacillati</taxon>
        <taxon>Actinomycetota</taxon>
        <taxon>Actinomycetes</taxon>
        <taxon>Streptosporangiales</taxon>
        <taxon>Streptosporangiaceae</taxon>
        <taxon>Sphaerisporangium</taxon>
    </lineage>
</organism>
<dbReference type="EMBL" id="BOOU01000080">
    <property type="protein sequence ID" value="GII80786.1"/>
    <property type="molecule type" value="Genomic_DNA"/>
</dbReference>
<dbReference type="Pfam" id="PF01738">
    <property type="entry name" value="DLH"/>
    <property type="match status" value="1"/>
</dbReference>
<dbReference type="RefSeq" id="WP_203992046.1">
    <property type="nucleotide sequence ID" value="NZ_BOOU01000080.1"/>
</dbReference>
<dbReference type="SUPFAM" id="SSF53474">
    <property type="entry name" value="alpha/beta-Hydrolases"/>
    <property type="match status" value="1"/>
</dbReference>